<name>A2DLU6_TRIV3</name>
<dbReference type="eggNOG" id="ENOG502QPRC">
    <property type="taxonomic scope" value="Eukaryota"/>
</dbReference>
<accession>A2DLU6</accession>
<dbReference type="VEuPathDB" id="TrichDB:TVAGG3_1012080"/>
<evidence type="ECO:0000256" key="2">
    <source>
        <dbReference type="ARBA" id="ARBA00022679"/>
    </source>
</evidence>
<organism evidence="6 7">
    <name type="scientific">Trichomonas vaginalis (strain ATCC PRA-98 / G3)</name>
    <dbReference type="NCBI Taxonomy" id="412133"/>
    <lineage>
        <taxon>Eukaryota</taxon>
        <taxon>Metamonada</taxon>
        <taxon>Parabasalia</taxon>
        <taxon>Trichomonadida</taxon>
        <taxon>Trichomonadidae</taxon>
        <taxon>Trichomonas</taxon>
    </lineage>
</organism>
<keyword evidence="1" id="KW-0328">Glycosyltransferase</keyword>
<gene>
    <name evidence="6" type="ORF">TVAG_462340</name>
</gene>
<reference evidence="6" key="2">
    <citation type="journal article" date="2007" name="Science">
        <title>Draft genome sequence of the sexually transmitted pathogen Trichomonas vaginalis.</title>
        <authorList>
            <person name="Carlton J.M."/>
            <person name="Hirt R.P."/>
            <person name="Silva J.C."/>
            <person name="Delcher A.L."/>
            <person name="Schatz M."/>
            <person name="Zhao Q."/>
            <person name="Wortman J.R."/>
            <person name="Bidwell S.L."/>
            <person name="Alsmark U.C.M."/>
            <person name="Besteiro S."/>
            <person name="Sicheritz-Ponten T."/>
            <person name="Noel C.J."/>
            <person name="Dacks J.B."/>
            <person name="Foster P.G."/>
            <person name="Simillion C."/>
            <person name="Van de Peer Y."/>
            <person name="Miranda-Saavedra D."/>
            <person name="Barton G.J."/>
            <person name="Westrop G.D."/>
            <person name="Mueller S."/>
            <person name="Dessi D."/>
            <person name="Fiori P.L."/>
            <person name="Ren Q."/>
            <person name="Paulsen I."/>
            <person name="Zhang H."/>
            <person name="Bastida-Corcuera F.D."/>
            <person name="Simoes-Barbosa A."/>
            <person name="Brown M.T."/>
            <person name="Hayes R.D."/>
            <person name="Mukherjee M."/>
            <person name="Okumura C.Y."/>
            <person name="Schneider R."/>
            <person name="Smith A.J."/>
            <person name="Vanacova S."/>
            <person name="Villalvazo M."/>
            <person name="Haas B.J."/>
            <person name="Pertea M."/>
            <person name="Feldblyum T.V."/>
            <person name="Utterback T.R."/>
            <person name="Shu C.L."/>
            <person name="Osoegawa K."/>
            <person name="de Jong P.J."/>
            <person name="Hrdy I."/>
            <person name="Horvathova L."/>
            <person name="Zubacova Z."/>
            <person name="Dolezal P."/>
            <person name="Malik S.B."/>
            <person name="Logsdon J.M. Jr."/>
            <person name="Henze K."/>
            <person name="Gupta A."/>
            <person name="Wang C.C."/>
            <person name="Dunne R.L."/>
            <person name="Upcroft J.A."/>
            <person name="Upcroft P."/>
            <person name="White O."/>
            <person name="Salzberg S.L."/>
            <person name="Tang P."/>
            <person name="Chiu C.-H."/>
            <person name="Lee Y.-S."/>
            <person name="Embley T.M."/>
            <person name="Coombs G.H."/>
            <person name="Mottram J.C."/>
            <person name="Tachezy J."/>
            <person name="Fraser-Liggett C.M."/>
            <person name="Johnson P.J."/>
        </authorList>
    </citation>
    <scope>NUCLEOTIDE SEQUENCE [LARGE SCALE GENOMIC DNA]</scope>
    <source>
        <strain evidence="6">G3</strain>
    </source>
</reference>
<keyword evidence="7" id="KW-1185">Reference proteome</keyword>
<evidence type="ECO:0000313" key="6">
    <source>
        <dbReference type="EMBL" id="EAY18549.1"/>
    </source>
</evidence>
<keyword evidence="4" id="KW-0520">NAD</keyword>
<dbReference type="PANTHER" id="PTHR21328">
    <property type="entry name" value="POLY ADP-RIBOSE POLYMERASE FAMILY, MEMBER PARP"/>
    <property type="match status" value="1"/>
</dbReference>
<evidence type="ECO:0000256" key="4">
    <source>
        <dbReference type="ARBA" id="ARBA00023027"/>
    </source>
</evidence>
<dbReference type="GO" id="GO:0003950">
    <property type="term" value="F:NAD+ poly-ADP-ribosyltransferase activity"/>
    <property type="evidence" value="ECO:0007669"/>
    <property type="project" value="InterPro"/>
</dbReference>
<dbReference type="VEuPathDB" id="TrichDB:TVAG_462340"/>
<sequence>MFDYDDLMQNPDYLDLLDVVSTYNAWVPNYQAELLDCMIFLSIPTNVLPLALQSVLSFNNCDTLLEVSISLNNFKWSRQPNQVTINHPQFHKNFVGYNLIQDLIPNFFSPKYYPRQNYKSAVSLLACHGNYTHAKLNVLVAEGFDYQRSETALILAKDDINVAREKLRTGLAQVDTMPINSTYAECPLLYFVLEIIEVFLDLPDHCCICRAPIQDGSIKPLVCTNPACIHKFEQNGIGVSVIQEIKRDPLVADLLISCFATSAGSQFLNPAPPPELMNYSNQLANLPAMNNITRLNNDQELKNMIGNNLFSLVKWIILSNKSHFIHLPQQMMLQQIRSPDHFLAIISSPEREYRFRALKARYGSMFLWHGSEGKRWYPILRNGLRNLSGTNLMRVGQAYGAGIYLASNASTSSGYVVNSPNNYRNSSFGQNLTLIALCEVAKVPALKDHGNGILTCANEDAVNIRFVFTNPMAIGNVDTVRNQLTNVPSLRDVLNAFATKAMQNQNRYY</sequence>
<dbReference type="Proteomes" id="UP000001542">
    <property type="component" value="Unassembled WGS sequence"/>
</dbReference>
<dbReference type="RefSeq" id="XP_001579535.1">
    <property type="nucleotide sequence ID" value="XM_001579485.1"/>
</dbReference>
<dbReference type="SMR" id="A2DLU6"/>
<dbReference type="Gene3D" id="3.90.228.10">
    <property type="match status" value="1"/>
</dbReference>
<protein>
    <recommendedName>
        <fullName evidence="5">PARP catalytic domain-containing protein</fullName>
    </recommendedName>
</protein>
<evidence type="ECO:0000256" key="3">
    <source>
        <dbReference type="ARBA" id="ARBA00022695"/>
    </source>
</evidence>
<feature type="domain" description="PARP catalytic" evidence="5">
    <location>
        <begin position="348"/>
        <end position="441"/>
    </location>
</feature>
<dbReference type="InterPro" id="IPR051838">
    <property type="entry name" value="ARTD_PARP"/>
</dbReference>
<dbReference type="SUPFAM" id="SSF56399">
    <property type="entry name" value="ADP-ribosylation"/>
    <property type="match status" value="1"/>
</dbReference>
<reference evidence="6" key="1">
    <citation type="submission" date="2006-10" db="EMBL/GenBank/DDBJ databases">
        <authorList>
            <person name="Amadeo P."/>
            <person name="Zhao Q."/>
            <person name="Wortman J."/>
            <person name="Fraser-Liggett C."/>
            <person name="Carlton J."/>
        </authorList>
    </citation>
    <scope>NUCLEOTIDE SEQUENCE</scope>
    <source>
        <strain evidence="6">G3</strain>
    </source>
</reference>
<dbReference type="STRING" id="5722.A2DLU6"/>
<evidence type="ECO:0000259" key="5">
    <source>
        <dbReference type="Pfam" id="PF00644"/>
    </source>
</evidence>
<dbReference type="InterPro" id="IPR012317">
    <property type="entry name" value="Poly(ADP-ribose)pol_cat_dom"/>
</dbReference>
<evidence type="ECO:0000256" key="1">
    <source>
        <dbReference type="ARBA" id="ARBA00022676"/>
    </source>
</evidence>
<dbReference type="OrthoDB" id="109543at2759"/>
<dbReference type="FunFam" id="3.90.228.10:FF:000025">
    <property type="entry name" value="UBA/TS-N domain containing protein"/>
    <property type="match status" value="1"/>
</dbReference>
<proteinExistence type="predicted"/>
<evidence type="ECO:0000313" key="7">
    <source>
        <dbReference type="Proteomes" id="UP000001542"/>
    </source>
</evidence>
<dbReference type="EMBL" id="DS113217">
    <property type="protein sequence ID" value="EAY18549.1"/>
    <property type="molecule type" value="Genomic_DNA"/>
</dbReference>
<dbReference type="InParanoid" id="A2DLU6"/>
<keyword evidence="2" id="KW-0808">Transferase</keyword>
<keyword evidence="3" id="KW-0548">Nucleotidyltransferase</keyword>
<dbReference type="KEGG" id="tva:5464062"/>
<dbReference type="GO" id="GO:0016779">
    <property type="term" value="F:nucleotidyltransferase activity"/>
    <property type="evidence" value="ECO:0007669"/>
    <property type="project" value="UniProtKB-KW"/>
</dbReference>
<dbReference type="Pfam" id="PF00644">
    <property type="entry name" value="PARP"/>
    <property type="match status" value="1"/>
</dbReference>
<dbReference type="AlphaFoldDB" id="A2DLU6"/>